<keyword evidence="7" id="KW-1185">Reference proteome</keyword>
<evidence type="ECO:0000256" key="2">
    <source>
        <dbReference type="ARBA" id="ARBA00008012"/>
    </source>
</evidence>
<comment type="similarity">
    <text evidence="2">Belongs to the transaldolase family. Type 1 subfamily.</text>
</comment>
<dbReference type="GO" id="GO:0005975">
    <property type="term" value="P:carbohydrate metabolic process"/>
    <property type="evidence" value="ECO:0007669"/>
    <property type="project" value="InterPro"/>
</dbReference>
<dbReference type="GO" id="GO:0005737">
    <property type="term" value="C:cytoplasm"/>
    <property type="evidence" value="ECO:0007669"/>
    <property type="project" value="InterPro"/>
</dbReference>
<organism evidence="6 7">
    <name type="scientific">Phyllotreta striolata</name>
    <name type="common">Striped flea beetle</name>
    <name type="synonym">Crioceris striolata</name>
    <dbReference type="NCBI Taxonomy" id="444603"/>
    <lineage>
        <taxon>Eukaryota</taxon>
        <taxon>Metazoa</taxon>
        <taxon>Ecdysozoa</taxon>
        <taxon>Arthropoda</taxon>
        <taxon>Hexapoda</taxon>
        <taxon>Insecta</taxon>
        <taxon>Pterygota</taxon>
        <taxon>Neoptera</taxon>
        <taxon>Endopterygota</taxon>
        <taxon>Coleoptera</taxon>
        <taxon>Polyphaga</taxon>
        <taxon>Cucujiformia</taxon>
        <taxon>Chrysomeloidea</taxon>
        <taxon>Chrysomelidae</taxon>
        <taxon>Galerucinae</taxon>
        <taxon>Alticini</taxon>
        <taxon>Phyllotreta</taxon>
    </lineage>
</organism>
<dbReference type="EMBL" id="OU900105">
    <property type="protein sequence ID" value="CAG9856914.1"/>
    <property type="molecule type" value="Genomic_DNA"/>
</dbReference>
<dbReference type="GO" id="GO:0009052">
    <property type="term" value="P:pentose-phosphate shunt, non-oxidative branch"/>
    <property type="evidence" value="ECO:0007669"/>
    <property type="project" value="TreeGrafter"/>
</dbReference>
<dbReference type="InterPro" id="IPR001585">
    <property type="entry name" value="TAL/FSA"/>
</dbReference>
<proteinExistence type="inferred from homology"/>
<sequence length="315" mass="35246">MSNSFQQLSSLTLVAADTADYNAIKKYDVTEATTNPTIILQAAILPQYQHHLEQSAEYGIKSASDLELAVENAMDMLVVSFGERILQVVSKKVHVQVDPRLAFDTQRSVSKALKLLKMFEDKGIDRRKVVIKLPATWEGIRAAGILEKTHGVSCNMTTMFSLVQAAACAEAGVSYLAPFVGRINMWHEENGSEFDRAGETVLKNIQNYMRKFGYKTKVMGAYFVNSEQIKAVSGCDFVTAPLSLIDALIKDKEVVDDKMDSKLPVKKLDINEDTFRFMLNEDQMATSLLSEIIRNFSADYGKLKNIVRKAILRKK</sequence>
<evidence type="ECO:0000313" key="6">
    <source>
        <dbReference type="EMBL" id="CAG9856914.1"/>
    </source>
</evidence>
<evidence type="ECO:0000313" key="7">
    <source>
        <dbReference type="Proteomes" id="UP001153712"/>
    </source>
</evidence>
<name>A0A9N9TIG5_PHYSR</name>
<dbReference type="PANTHER" id="PTHR10683:SF18">
    <property type="entry name" value="TRANSALDOLASE"/>
    <property type="match status" value="1"/>
</dbReference>
<dbReference type="AlphaFoldDB" id="A0A9N9TIG5"/>
<dbReference type="EC" id="2.2.1.2" evidence="3"/>
<dbReference type="CDD" id="cd00957">
    <property type="entry name" value="Transaldolase_TalAB"/>
    <property type="match status" value="1"/>
</dbReference>
<evidence type="ECO:0000256" key="3">
    <source>
        <dbReference type="ARBA" id="ARBA00013151"/>
    </source>
</evidence>
<dbReference type="Gene3D" id="3.20.20.70">
    <property type="entry name" value="Aldolase class I"/>
    <property type="match status" value="1"/>
</dbReference>
<comment type="pathway">
    <text evidence="1">Carbohydrate degradation; pentose phosphate pathway; D-glyceraldehyde 3-phosphate and beta-D-fructose 6-phosphate from D-ribose 5-phosphate and D-xylulose 5-phosphate (non-oxidative stage): step 2/3.</text>
</comment>
<dbReference type="GO" id="GO:0004801">
    <property type="term" value="F:transaldolase activity"/>
    <property type="evidence" value="ECO:0007669"/>
    <property type="project" value="UniProtKB-EC"/>
</dbReference>
<dbReference type="InterPro" id="IPR004730">
    <property type="entry name" value="Transaldolase_1"/>
</dbReference>
<dbReference type="Proteomes" id="UP001153712">
    <property type="component" value="Chromosome 12"/>
</dbReference>
<gene>
    <name evidence="6" type="ORF">PHYEVI_LOCUS3325</name>
</gene>
<evidence type="ECO:0000256" key="4">
    <source>
        <dbReference type="ARBA" id="ARBA00023126"/>
    </source>
</evidence>
<dbReference type="SUPFAM" id="SSF51569">
    <property type="entry name" value="Aldolase"/>
    <property type="match status" value="1"/>
</dbReference>
<evidence type="ECO:0000256" key="1">
    <source>
        <dbReference type="ARBA" id="ARBA00004857"/>
    </source>
</evidence>
<dbReference type="PANTHER" id="PTHR10683">
    <property type="entry name" value="TRANSALDOLASE"/>
    <property type="match status" value="1"/>
</dbReference>
<dbReference type="InterPro" id="IPR013785">
    <property type="entry name" value="Aldolase_TIM"/>
</dbReference>
<keyword evidence="4" id="KW-0570">Pentose shunt</keyword>
<reference evidence="6" key="1">
    <citation type="submission" date="2022-01" db="EMBL/GenBank/DDBJ databases">
        <authorList>
            <person name="King R."/>
        </authorList>
    </citation>
    <scope>NUCLEOTIDE SEQUENCE</scope>
</reference>
<keyword evidence="5" id="KW-0704">Schiff base</keyword>
<dbReference type="OrthoDB" id="1711136at2759"/>
<accession>A0A9N9TIG5</accession>
<protein>
    <recommendedName>
        <fullName evidence="3">transaldolase</fullName>
        <ecNumber evidence="3">2.2.1.2</ecNumber>
    </recommendedName>
</protein>
<dbReference type="Pfam" id="PF00923">
    <property type="entry name" value="TAL_FSA"/>
    <property type="match status" value="1"/>
</dbReference>
<evidence type="ECO:0000256" key="5">
    <source>
        <dbReference type="ARBA" id="ARBA00023270"/>
    </source>
</evidence>